<name>A0A2U2N2L2_9GAMM</name>
<keyword evidence="2" id="KW-1185">Reference proteome</keyword>
<organism evidence="1 2">
    <name type="scientific">Sediminicurvatus halobius</name>
    <dbReference type="NCBI Taxonomy" id="2182432"/>
    <lineage>
        <taxon>Bacteria</taxon>
        <taxon>Pseudomonadati</taxon>
        <taxon>Pseudomonadota</taxon>
        <taxon>Gammaproteobacteria</taxon>
        <taxon>Chromatiales</taxon>
        <taxon>Ectothiorhodospiraceae</taxon>
        <taxon>Sediminicurvatus</taxon>
    </lineage>
</organism>
<evidence type="ECO:0000313" key="1">
    <source>
        <dbReference type="EMBL" id="PWG63461.1"/>
    </source>
</evidence>
<accession>A0A2U2N2L2</accession>
<reference evidence="1 2" key="1">
    <citation type="submission" date="2018-05" db="EMBL/GenBank/DDBJ databases">
        <title>Spiribacter halobius sp. nov., a moderately halophilic bacterium isolated from marine solar saltern.</title>
        <authorList>
            <person name="Zheng W.-S."/>
            <person name="Lu D.-C."/>
            <person name="Du Z.-J."/>
        </authorList>
    </citation>
    <scope>NUCLEOTIDE SEQUENCE [LARGE SCALE GENOMIC DNA]</scope>
    <source>
        <strain evidence="1 2">E85</strain>
    </source>
</reference>
<evidence type="ECO:0000313" key="2">
    <source>
        <dbReference type="Proteomes" id="UP000245474"/>
    </source>
</evidence>
<dbReference type="Proteomes" id="UP000245474">
    <property type="component" value="Unassembled WGS sequence"/>
</dbReference>
<protein>
    <submittedName>
        <fullName evidence="1">Uncharacterized protein</fullName>
    </submittedName>
</protein>
<proteinExistence type="predicted"/>
<sequence>MGPPNDGEAAYSLGQGGFITYRFTDNSLTGSDSDQADLHIFEVGPLVEDTFVWISDDNENFLSVGSVTGSTSSIDIDPFLADAGIDPFTQFSYVRLQDDPNENTSNVTYAGADIDAVGAISSAAPVPDNGTVPLPGTAPLLAMGMLGLIAARARCSSPRRGASLS</sequence>
<dbReference type="EMBL" id="QFFI01000010">
    <property type="protein sequence ID" value="PWG63461.1"/>
    <property type="molecule type" value="Genomic_DNA"/>
</dbReference>
<gene>
    <name evidence="1" type="ORF">DEM34_07810</name>
</gene>
<dbReference type="AlphaFoldDB" id="A0A2U2N2L2"/>
<comment type="caution">
    <text evidence="1">The sequence shown here is derived from an EMBL/GenBank/DDBJ whole genome shotgun (WGS) entry which is preliminary data.</text>
</comment>